<keyword evidence="11" id="KW-0547">Nucleotide-binding</keyword>
<evidence type="ECO:0000256" key="5">
    <source>
        <dbReference type="ARBA" id="ARBA00022553"/>
    </source>
</evidence>
<feature type="non-terminal residue" evidence="18">
    <location>
        <position position="336"/>
    </location>
</feature>
<keyword evidence="4" id="KW-0191">Covalent protein-RNA linkage</keyword>
<comment type="subcellular location">
    <subcellularLocation>
        <location evidence="1">Host cytoplasm</location>
    </subcellularLocation>
    <subcellularLocation>
        <location evidence="2">Virion</location>
    </subcellularLocation>
</comment>
<organism evidence="18 19">
    <name type="scientific">rhinovirus A108</name>
    <dbReference type="NCBI Taxonomy" id="2777146"/>
    <lineage>
        <taxon>Viruses</taxon>
        <taxon>Riboviria</taxon>
        <taxon>Orthornavirae</taxon>
        <taxon>Pisuviricota</taxon>
        <taxon>Pisoniviricetes</taxon>
        <taxon>Picornavirales</taxon>
        <taxon>Picornaviridae</taxon>
        <taxon>Ensavirinae</taxon>
        <taxon>Enterovirus</taxon>
        <taxon>Enterovirus alpharhino</taxon>
        <taxon>Rhinovirus A</taxon>
    </lineage>
</organism>
<keyword evidence="8" id="KW-0645">Protease</keyword>
<keyword evidence="10" id="KW-1161">Viral attachment to host cell</keyword>
<dbReference type="GO" id="GO:0019028">
    <property type="term" value="C:viral capsid"/>
    <property type="evidence" value="ECO:0007669"/>
    <property type="project" value="UniProtKB-KW"/>
</dbReference>
<name>A0A023JMJ6_9ENTO</name>
<dbReference type="GO" id="GO:0033644">
    <property type="term" value="C:host cell membrane"/>
    <property type="evidence" value="ECO:0007669"/>
    <property type="project" value="UniProtKB-SubCell"/>
</dbReference>
<dbReference type="CDD" id="cd00205">
    <property type="entry name" value="rhv_like"/>
    <property type="match status" value="1"/>
</dbReference>
<evidence type="ECO:0000256" key="2">
    <source>
        <dbReference type="ARBA" id="ARBA00004328"/>
    </source>
</evidence>
<dbReference type="SUPFAM" id="SSF88633">
    <property type="entry name" value="Positive stranded ssRNA viruses"/>
    <property type="match status" value="1"/>
</dbReference>
<keyword evidence="14" id="KW-1035">Host cytoplasm</keyword>
<evidence type="ECO:0000256" key="15">
    <source>
        <dbReference type="ARBA" id="ARBA00023296"/>
    </source>
</evidence>
<dbReference type="SUPFAM" id="SSF50494">
    <property type="entry name" value="Trypsin-like serine proteases"/>
    <property type="match status" value="1"/>
</dbReference>
<evidence type="ECO:0000256" key="7">
    <source>
        <dbReference type="ARBA" id="ARBA00022581"/>
    </source>
</evidence>
<evidence type="ECO:0000313" key="18">
    <source>
        <dbReference type="EMBL" id="AHL26148.1"/>
    </source>
</evidence>
<keyword evidence="12" id="KW-0788">Thiol protease</keyword>
<dbReference type="GO" id="GO:0004386">
    <property type="term" value="F:helicase activity"/>
    <property type="evidence" value="ECO:0007669"/>
    <property type="project" value="UniProtKB-KW"/>
</dbReference>
<dbReference type="FunFam" id="2.60.120.20:FF:000001">
    <property type="entry name" value="Genome polyprotein"/>
    <property type="match status" value="1"/>
</dbReference>
<evidence type="ECO:0000256" key="6">
    <source>
        <dbReference type="ARBA" id="ARBA00022561"/>
    </source>
</evidence>
<reference evidence="18 19" key="1">
    <citation type="submission" date="2013-04" db="EMBL/GenBank/DDBJ databases">
        <title>Clinical and molecular features of Human Rhinovirus A detected among Spanish children.</title>
        <authorList>
            <person name="Cuevas M.T."/>
            <person name="Molinero M."/>
            <person name="Calvo C."/>
            <person name="Pozo F."/>
            <person name="Garcia-Garcia M.L."/>
            <person name="Ledesma J."/>
            <person name="Moreno S."/>
            <person name="Calderon A."/>
            <person name="Gonzalez-Esguevillas M."/>
            <person name="Casas I."/>
        </authorList>
    </citation>
    <scope>NUCLEOTIDE SEQUENCE [LARGE SCALE GENOMIC DNA]</scope>
    <source>
        <strain evidence="18">SO7696</strain>
    </source>
</reference>
<evidence type="ECO:0000256" key="16">
    <source>
        <dbReference type="SAM" id="MobiDB-lite"/>
    </source>
</evidence>
<keyword evidence="6" id="KW-0167">Capsid protein</keyword>
<evidence type="ECO:0000256" key="4">
    <source>
        <dbReference type="ARBA" id="ARBA00022520"/>
    </source>
</evidence>
<protein>
    <recommendedName>
        <fullName evidence="3">Genome polyprotein</fullName>
    </recommendedName>
</protein>
<dbReference type="Proteomes" id="UP000503392">
    <property type="component" value="Segment"/>
</dbReference>
<accession>A0A023JMJ6</accession>
<keyword evidence="15" id="KW-1160">Virus entry into host cell</keyword>
<keyword evidence="7" id="KW-0945">Host-virus interaction</keyword>
<sequence length="336" mass="38288">NPVEKYTEAILNEVLVVPNISASNGHTSNSAPTLDAAETGHTNQVQPEDMIETRYVITDQTKDEMSIESFLGRSGCIAIIETKLNHEPEKYNAEGENFSKWKITLLEMAQIRRKCELFTYLRFDSEITIVTTLAGQGDDIGHVVIQYMYVPPGAPLPKYRNDYTWQSGTNASVFWQQGQPYPRFTIPFMSIASAYYMFYDGYESDKGNIYGTAVTNDMGTLCVRIVTEQQKHKVIITSRVYHKAKHIKAWCPRAPRAVPYQHIYNPNFKTTSTELIPDTHIEIRENIRHVKTVGPSDLHVHTGNLVYRNLHLCDPENLNDSVLICYSSDLVIYRTN</sequence>
<evidence type="ECO:0000256" key="12">
    <source>
        <dbReference type="ARBA" id="ARBA00022807"/>
    </source>
</evidence>
<dbReference type="InterPro" id="IPR033703">
    <property type="entry name" value="Rhv-like"/>
</dbReference>
<dbReference type="GO" id="GO:0046718">
    <property type="term" value="P:symbiont entry into host cell"/>
    <property type="evidence" value="ECO:0007669"/>
    <property type="project" value="UniProtKB-KW"/>
</dbReference>
<proteinExistence type="predicted"/>
<dbReference type="Pfam" id="PF00073">
    <property type="entry name" value="Rhv"/>
    <property type="match status" value="1"/>
</dbReference>
<evidence type="ECO:0000256" key="1">
    <source>
        <dbReference type="ARBA" id="ARBA00004192"/>
    </source>
</evidence>
<dbReference type="Gene3D" id="2.60.120.20">
    <property type="match status" value="1"/>
</dbReference>
<keyword evidence="11" id="KW-0347">Helicase</keyword>
<dbReference type="GO" id="GO:0006508">
    <property type="term" value="P:proteolysis"/>
    <property type="evidence" value="ECO:0007669"/>
    <property type="project" value="UniProtKB-KW"/>
</dbReference>
<dbReference type="InterPro" id="IPR043504">
    <property type="entry name" value="Peptidase_S1_PA_chymotrypsin"/>
</dbReference>
<evidence type="ECO:0000256" key="9">
    <source>
        <dbReference type="ARBA" id="ARBA00022801"/>
    </source>
</evidence>
<keyword evidence="11" id="KW-0067">ATP-binding</keyword>
<feature type="region of interest" description="Disordered" evidence="16">
    <location>
        <begin position="22"/>
        <end position="43"/>
    </location>
</feature>
<feature type="compositionally biased region" description="Polar residues" evidence="16">
    <location>
        <begin position="22"/>
        <end position="32"/>
    </location>
</feature>
<dbReference type="GO" id="GO:0008234">
    <property type="term" value="F:cysteine-type peptidase activity"/>
    <property type="evidence" value="ECO:0007669"/>
    <property type="project" value="UniProtKB-KW"/>
</dbReference>
<dbReference type="InterPro" id="IPR001676">
    <property type="entry name" value="Picornavirus_capsid"/>
</dbReference>
<dbReference type="GO" id="GO:0019062">
    <property type="term" value="P:virion attachment to host cell"/>
    <property type="evidence" value="ECO:0007669"/>
    <property type="project" value="UniProtKB-KW"/>
</dbReference>
<evidence type="ECO:0000256" key="14">
    <source>
        <dbReference type="ARBA" id="ARBA00023200"/>
    </source>
</evidence>
<dbReference type="InterPro" id="IPR009003">
    <property type="entry name" value="Peptidase_S1_PA"/>
</dbReference>
<evidence type="ECO:0000256" key="13">
    <source>
        <dbReference type="ARBA" id="ARBA00022844"/>
    </source>
</evidence>
<feature type="non-terminal residue" evidence="18">
    <location>
        <position position="1"/>
    </location>
</feature>
<evidence type="ECO:0000256" key="8">
    <source>
        <dbReference type="ARBA" id="ARBA00022670"/>
    </source>
</evidence>
<dbReference type="EMBL" id="KC859318">
    <property type="protein sequence ID" value="AHL26148.1"/>
    <property type="molecule type" value="Genomic_RNA"/>
</dbReference>
<evidence type="ECO:0000256" key="11">
    <source>
        <dbReference type="ARBA" id="ARBA00022806"/>
    </source>
</evidence>
<evidence type="ECO:0000256" key="10">
    <source>
        <dbReference type="ARBA" id="ARBA00022804"/>
    </source>
</evidence>
<dbReference type="GO" id="GO:0030430">
    <property type="term" value="C:host cell cytoplasm"/>
    <property type="evidence" value="ECO:0007669"/>
    <property type="project" value="UniProtKB-SubCell"/>
</dbReference>
<dbReference type="InterPro" id="IPR029053">
    <property type="entry name" value="Viral_coat"/>
</dbReference>
<keyword evidence="9" id="KW-0378">Hydrolase</keyword>
<evidence type="ECO:0000256" key="3">
    <source>
        <dbReference type="ARBA" id="ARBA00020107"/>
    </source>
</evidence>
<keyword evidence="13" id="KW-0946">Virion</keyword>
<feature type="domain" description="Picornavirus capsid" evidence="17">
    <location>
        <begin position="48"/>
        <end position="205"/>
    </location>
</feature>
<evidence type="ECO:0000259" key="17">
    <source>
        <dbReference type="Pfam" id="PF00073"/>
    </source>
</evidence>
<evidence type="ECO:0000313" key="19">
    <source>
        <dbReference type="Proteomes" id="UP000503392"/>
    </source>
</evidence>
<dbReference type="GO" id="GO:0005198">
    <property type="term" value="F:structural molecule activity"/>
    <property type="evidence" value="ECO:0007669"/>
    <property type="project" value="InterPro"/>
</dbReference>
<keyword evidence="5" id="KW-0597">Phosphoprotein</keyword>
<dbReference type="Gene3D" id="2.40.10.10">
    <property type="entry name" value="Trypsin-like serine proteases"/>
    <property type="match status" value="1"/>
</dbReference>